<dbReference type="OrthoDB" id="9761969at2"/>
<evidence type="ECO:0000256" key="2">
    <source>
        <dbReference type="ARBA" id="ARBA00022801"/>
    </source>
</evidence>
<dbReference type="Gene3D" id="3.90.79.10">
    <property type="entry name" value="Nucleoside Triphosphate Pyrophosphohydrolase"/>
    <property type="match status" value="1"/>
</dbReference>
<gene>
    <name evidence="5" type="ORF">E4656_09000</name>
</gene>
<protein>
    <submittedName>
        <fullName evidence="5">NUDIX domain-containing protein</fullName>
    </submittedName>
</protein>
<dbReference type="RefSeq" id="WP_135482899.1">
    <property type="nucleotide sequence ID" value="NZ_SRMF01000003.1"/>
</dbReference>
<dbReference type="PANTHER" id="PTHR43736">
    <property type="entry name" value="ADP-RIBOSE PYROPHOSPHATASE"/>
    <property type="match status" value="1"/>
</dbReference>
<keyword evidence="6" id="KW-1185">Reference proteome</keyword>
<dbReference type="AlphaFoldDB" id="A0A4Z0W8C0"/>
<evidence type="ECO:0000256" key="3">
    <source>
        <dbReference type="RuleBase" id="RU003476"/>
    </source>
</evidence>
<feature type="domain" description="Nudix hydrolase" evidence="4">
    <location>
        <begin position="5"/>
        <end position="136"/>
    </location>
</feature>
<dbReference type="InterPro" id="IPR000086">
    <property type="entry name" value="NUDIX_hydrolase_dom"/>
</dbReference>
<dbReference type="PROSITE" id="PS51462">
    <property type="entry name" value="NUDIX"/>
    <property type="match status" value="1"/>
</dbReference>
<evidence type="ECO:0000259" key="4">
    <source>
        <dbReference type="PROSITE" id="PS51462"/>
    </source>
</evidence>
<dbReference type="GO" id="GO:0016787">
    <property type="term" value="F:hydrolase activity"/>
    <property type="evidence" value="ECO:0007669"/>
    <property type="project" value="UniProtKB-KW"/>
</dbReference>
<dbReference type="PANTHER" id="PTHR43736:SF2">
    <property type="entry name" value="MUTT_NUDIX FAMILY PROTEIN"/>
    <property type="match status" value="1"/>
</dbReference>
<organism evidence="5 6">
    <name type="scientific">Natronospirillum operosum</name>
    <dbReference type="NCBI Taxonomy" id="2759953"/>
    <lineage>
        <taxon>Bacteria</taxon>
        <taxon>Pseudomonadati</taxon>
        <taxon>Pseudomonadota</taxon>
        <taxon>Gammaproteobacteria</taxon>
        <taxon>Oceanospirillales</taxon>
        <taxon>Natronospirillaceae</taxon>
        <taxon>Natronospirillum</taxon>
    </lineage>
</organism>
<evidence type="ECO:0000313" key="5">
    <source>
        <dbReference type="EMBL" id="TGG93189.1"/>
    </source>
</evidence>
<dbReference type="CDD" id="cd04673">
    <property type="entry name" value="NUDIX_ADPRase"/>
    <property type="match status" value="1"/>
</dbReference>
<dbReference type="InterPro" id="IPR015797">
    <property type="entry name" value="NUDIX_hydrolase-like_dom_sf"/>
</dbReference>
<dbReference type="InterPro" id="IPR020084">
    <property type="entry name" value="NUDIX_hydrolase_CS"/>
</dbReference>
<accession>A0A4Z0W8C0</accession>
<dbReference type="Pfam" id="PF00293">
    <property type="entry name" value="NUDIX"/>
    <property type="match status" value="1"/>
</dbReference>
<comment type="caution">
    <text evidence="5">The sequence shown here is derived from an EMBL/GenBank/DDBJ whole genome shotgun (WGS) entry which is preliminary data.</text>
</comment>
<evidence type="ECO:0000256" key="1">
    <source>
        <dbReference type="ARBA" id="ARBA00001946"/>
    </source>
</evidence>
<name>A0A4Z0W8C0_9GAMM</name>
<evidence type="ECO:0000313" key="6">
    <source>
        <dbReference type="Proteomes" id="UP000297475"/>
    </source>
</evidence>
<dbReference type="PRINTS" id="PR00502">
    <property type="entry name" value="NUDIXFAMILY"/>
</dbReference>
<dbReference type="Proteomes" id="UP000297475">
    <property type="component" value="Unassembled WGS sequence"/>
</dbReference>
<comment type="cofactor">
    <cofactor evidence="1">
        <name>Mg(2+)</name>
        <dbReference type="ChEBI" id="CHEBI:18420"/>
    </cofactor>
</comment>
<sequence length="136" mass="14520">MSAVTPIPAVIAVVHDQGRVLLVRRGQAPNRNRWGFPGGKIEPGETIAAAAERELAEETGLQARAGRVLTTLDALDHGPTGELRHHYLLVAVACQWQSGEAVAASDAAEVRWVSVNDLETSGLDLIDQVVEVARLV</sequence>
<dbReference type="SUPFAM" id="SSF55811">
    <property type="entry name" value="Nudix"/>
    <property type="match status" value="1"/>
</dbReference>
<dbReference type="InterPro" id="IPR020476">
    <property type="entry name" value="Nudix_hydrolase"/>
</dbReference>
<keyword evidence="2 3" id="KW-0378">Hydrolase</keyword>
<dbReference type="EMBL" id="SRMF01000003">
    <property type="protein sequence ID" value="TGG93189.1"/>
    <property type="molecule type" value="Genomic_DNA"/>
</dbReference>
<proteinExistence type="inferred from homology"/>
<comment type="similarity">
    <text evidence="3">Belongs to the Nudix hydrolase family.</text>
</comment>
<dbReference type="PROSITE" id="PS00893">
    <property type="entry name" value="NUDIX_BOX"/>
    <property type="match status" value="1"/>
</dbReference>
<reference evidence="5 6" key="1">
    <citation type="submission" date="2019-04" db="EMBL/GenBank/DDBJ databases">
        <title>Natronospirillum operosus gen. nov., sp. nov., a haloalkaliphilic satellite isolated from decaying biomass of laboratory culture of cyanobacterium Geitlerinema sp. and proposal of Natronospirillaceae fam. nov. and Saccharospirillaceae fam. nov.</title>
        <authorList>
            <person name="Kevbrin V."/>
            <person name="Boltyanskaya Y."/>
            <person name="Koziaeva V."/>
            <person name="Grouzdev D.S."/>
            <person name="Park M."/>
            <person name="Cho J."/>
        </authorList>
    </citation>
    <scope>NUCLEOTIDE SEQUENCE [LARGE SCALE GENOMIC DNA]</scope>
    <source>
        <strain evidence="5 6">G-116</strain>
    </source>
</reference>